<reference evidence="1 2" key="1">
    <citation type="submission" date="2023-08" db="EMBL/GenBank/DDBJ databases">
        <title>Functional and genomic diversity of the sorghum phyllosphere microbiome.</title>
        <authorList>
            <person name="Shade A."/>
        </authorList>
    </citation>
    <scope>NUCLEOTIDE SEQUENCE [LARGE SCALE GENOMIC DNA]</scope>
    <source>
        <strain evidence="1 2">SORGH_AS_0335</strain>
    </source>
</reference>
<keyword evidence="2" id="KW-1185">Reference proteome</keyword>
<gene>
    <name evidence="1" type="ORF">QE399_003680</name>
</gene>
<name>A0ABU1IG98_9BURK</name>
<proteinExistence type="predicted"/>
<organism evidence="1 2">
    <name type="scientific">Paracidovorax wautersii</name>
    <dbReference type="NCBI Taxonomy" id="1177982"/>
    <lineage>
        <taxon>Bacteria</taxon>
        <taxon>Pseudomonadati</taxon>
        <taxon>Pseudomonadota</taxon>
        <taxon>Betaproteobacteria</taxon>
        <taxon>Burkholderiales</taxon>
        <taxon>Comamonadaceae</taxon>
        <taxon>Paracidovorax</taxon>
    </lineage>
</organism>
<evidence type="ECO:0000313" key="2">
    <source>
        <dbReference type="Proteomes" id="UP001267710"/>
    </source>
</evidence>
<dbReference type="Proteomes" id="UP001267710">
    <property type="component" value="Unassembled WGS sequence"/>
</dbReference>
<dbReference type="RefSeq" id="WP_309831056.1">
    <property type="nucleotide sequence ID" value="NZ_JAVIZX010000001.1"/>
</dbReference>
<evidence type="ECO:0000313" key="1">
    <source>
        <dbReference type="EMBL" id="MDR6215991.1"/>
    </source>
</evidence>
<dbReference type="EMBL" id="JAVIZX010000001">
    <property type="protein sequence ID" value="MDR6215991.1"/>
    <property type="molecule type" value="Genomic_DNA"/>
</dbReference>
<comment type="caution">
    <text evidence="1">The sequence shown here is derived from an EMBL/GenBank/DDBJ whole genome shotgun (WGS) entry which is preliminary data.</text>
</comment>
<sequence>MKNKAAPQVSLIAEDYYVMRIADLLSDDPLLVQVIGKRFKLIASCDRERRRVTYQFRHVDDVEADEASARWL</sequence>
<accession>A0ABU1IG98</accession>
<protein>
    <submittedName>
        <fullName evidence="1">Uncharacterized protein</fullName>
    </submittedName>
</protein>